<feature type="signal peptide" evidence="6">
    <location>
        <begin position="1"/>
        <end position="20"/>
    </location>
</feature>
<evidence type="ECO:0008006" key="9">
    <source>
        <dbReference type="Google" id="ProtNLM"/>
    </source>
</evidence>
<proteinExistence type="predicted"/>
<evidence type="ECO:0000313" key="7">
    <source>
        <dbReference type="EnsemblMetazoa" id="tetur02g07760.1"/>
    </source>
</evidence>
<sequence length="432" mass="47829">MKFDFCILFGAMGYLIQMMAVTTLMEDKVCMNHLKLNQSFCADFTSYPDSVETQEILRVANTFKNWQFVIINTPCLLLSIFIGYWLGNYPKYFKLMIMTVFFGGVCQVSLLIVNLFVFEAPWWALLLSYIPYSMCGGVFLLFSCVYTSISWGTPSHLVIIRFAVIEFIVKIGMLSSSYSSGAIFAMNPWFGNHRKNYVGVLLTSLGMNLCGFVYVVVKDVFQLSRAKQFLSVFSVKRPNQGRLRLILLITSGAVCNASLNGEDGISYQFVQRVYGLTEDAYKKLLTLGYIPPTIATSIGPSLLKGIFLSVRGYIAGYIIGSCGRMSSVAIRSLIVSTVEPAESAQIFTLSTALETFVGLGATFLYTTVFSATIAHQPGAVMLTVGSIIMYPLAVSLWIRFVQSKKTKMLTGPSNVEIDATLSNGQSKNENVL</sequence>
<feature type="transmembrane region" description="Helical" evidence="5">
    <location>
        <begin position="158"/>
        <end position="178"/>
    </location>
</feature>
<keyword evidence="2 5" id="KW-0812">Transmembrane</keyword>
<dbReference type="HOGENOM" id="CLU_028365_0_0_1"/>
<evidence type="ECO:0000313" key="8">
    <source>
        <dbReference type="Proteomes" id="UP000015104"/>
    </source>
</evidence>
<dbReference type="GO" id="GO:0022857">
    <property type="term" value="F:transmembrane transporter activity"/>
    <property type="evidence" value="ECO:0007669"/>
    <property type="project" value="TreeGrafter"/>
</dbReference>
<dbReference type="PANTHER" id="PTHR23507">
    <property type="entry name" value="ZGC:174356"/>
    <property type="match status" value="1"/>
</dbReference>
<reference evidence="7" key="2">
    <citation type="submission" date="2015-06" db="UniProtKB">
        <authorList>
            <consortium name="EnsemblMetazoa"/>
        </authorList>
    </citation>
    <scope>IDENTIFICATION</scope>
</reference>
<keyword evidence="6" id="KW-0732">Signal</keyword>
<keyword evidence="4 5" id="KW-0472">Membrane</keyword>
<dbReference type="GO" id="GO:0016020">
    <property type="term" value="C:membrane"/>
    <property type="evidence" value="ECO:0007669"/>
    <property type="project" value="UniProtKB-SubCell"/>
</dbReference>
<dbReference type="EnsemblMetazoa" id="tetur02g07760.1">
    <property type="protein sequence ID" value="tetur02g07760.1"/>
    <property type="gene ID" value="tetur02g07760"/>
</dbReference>
<feature type="transmembrane region" description="Helical" evidence="5">
    <location>
        <begin position="198"/>
        <end position="217"/>
    </location>
</feature>
<evidence type="ECO:0000256" key="1">
    <source>
        <dbReference type="ARBA" id="ARBA00004141"/>
    </source>
</evidence>
<dbReference type="PANTHER" id="PTHR23507:SF1">
    <property type="entry name" value="FI18259P1-RELATED"/>
    <property type="match status" value="1"/>
</dbReference>
<evidence type="ECO:0000256" key="2">
    <source>
        <dbReference type="ARBA" id="ARBA00022692"/>
    </source>
</evidence>
<accession>T1JWC4</accession>
<keyword evidence="3 5" id="KW-1133">Transmembrane helix</keyword>
<dbReference type="Proteomes" id="UP000015104">
    <property type="component" value="Unassembled WGS sequence"/>
</dbReference>
<protein>
    <recommendedName>
        <fullName evidence="9">Major facilitator superfamily (MFS) profile domain-containing protein</fullName>
    </recommendedName>
</protein>
<dbReference type="AlphaFoldDB" id="T1JWC4"/>
<organism evidence="7 8">
    <name type="scientific">Tetranychus urticae</name>
    <name type="common">Two-spotted spider mite</name>
    <dbReference type="NCBI Taxonomy" id="32264"/>
    <lineage>
        <taxon>Eukaryota</taxon>
        <taxon>Metazoa</taxon>
        <taxon>Ecdysozoa</taxon>
        <taxon>Arthropoda</taxon>
        <taxon>Chelicerata</taxon>
        <taxon>Arachnida</taxon>
        <taxon>Acari</taxon>
        <taxon>Acariformes</taxon>
        <taxon>Trombidiformes</taxon>
        <taxon>Prostigmata</taxon>
        <taxon>Eleutherengona</taxon>
        <taxon>Raphignathae</taxon>
        <taxon>Tetranychoidea</taxon>
        <taxon>Tetranychidae</taxon>
        <taxon>Tetranychus</taxon>
    </lineage>
</organism>
<evidence type="ECO:0000256" key="5">
    <source>
        <dbReference type="SAM" id="Phobius"/>
    </source>
</evidence>
<evidence type="ECO:0000256" key="4">
    <source>
        <dbReference type="ARBA" id="ARBA00023136"/>
    </source>
</evidence>
<reference evidence="8" key="1">
    <citation type="submission" date="2011-08" db="EMBL/GenBank/DDBJ databases">
        <authorList>
            <person name="Rombauts S."/>
        </authorList>
    </citation>
    <scope>NUCLEOTIDE SEQUENCE</scope>
    <source>
        <strain evidence="8">London</strain>
    </source>
</reference>
<keyword evidence="8" id="KW-1185">Reference proteome</keyword>
<comment type="subcellular location">
    <subcellularLocation>
        <location evidence="1">Membrane</location>
        <topology evidence="1">Multi-pass membrane protein</topology>
    </subcellularLocation>
</comment>
<feature type="transmembrane region" description="Helical" evidence="5">
    <location>
        <begin position="95"/>
        <end position="116"/>
    </location>
</feature>
<feature type="transmembrane region" description="Helical" evidence="5">
    <location>
        <begin position="66"/>
        <end position="86"/>
    </location>
</feature>
<feature type="chain" id="PRO_5004590881" description="Major facilitator superfamily (MFS) profile domain-containing protein" evidence="6">
    <location>
        <begin position="21"/>
        <end position="432"/>
    </location>
</feature>
<feature type="transmembrane region" description="Helical" evidence="5">
    <location>
        <begin position="122"/>
        <end position="146"/>
    </location>
</feature>
<feature type="transmembrane region" description="Helical" evidence="5">
    <location>
        <begin position="352"/>
        <end position="373"/>
    </location>
</feature>
<name>T1JWC4_TETUR</name>
<feature type="transmembrane region" description="Helical" evidence="5">
    <location>
        <begin position="379"/>
        <end position="398"/>
    </location>
</feature>
<dbReference type="EMBL" id="CAEY01000808">
    <property type="status" value="NOT_ANNOTATED_CDS"/>
    <property type="molecule type" value="Genomic_DNA"/>
</dbReference>
<evidence type="ECO:0000256" key="3">
    <source>
        <dbReference type="ARBA" id="ARBA00022989"/>
    </source>
</evidence>
<evidence type="ECO:0000256" key="6">
    <source>
        <dbReference type="SAM" id="SignalP"/>
    </source>
</evidence>